<evidence type="ECO:0000313" key="4">
    <source>
        <dbReference type="Proteomes" id="UP000193307"/>
    </source>
</evidence>
<dbReference type="PANTHER" id="PTHR46797">
    <property type="entry name" value="HTH-TYPE TRANSCRIPTIONAL REGULATOR"/>
    <property type="match status" value="1"/>
</dbReference>
<dbReference type="InterPro" id="IPR013096">
    <property type="entry name" value="Cupin_2"/>
</dbReference>
<evidence type="ECO:0000256" key="1">
    <source>
        <dbReference type="ARBA" id="ARBA00023125"/>
    </source>
</evidence>
<dbReference type="GO" id="GO:0003677">
    <property type="term" value="F:DNA binding"/>
    <property type="evidence" value="ECO:0007669"/>
    <property type="project" value="UniProtKB-KW"/>
</dbReference>
<dbReference type="EMBL" id="FWFW01000002">
    <property type="protein sequence ID" value="SLN27490.1"/>
    <property type="molecule type" value="Genomic_DNA"/>
</dbReference>
<dbReference type="GO" id="GO:0005829">
    <property type="term" value="C:cytosol"/>
    <property type="evidence" value="ECO:0007669"/>
    <property type="project" value="TreeGrafter"/>
</dbReference>
<accession>A0A1Y5RZ49</accession>
<dbReference type="Gene3D" id="2.60.120.10">
    <property type="entry name" value="Jelly Rolls"/>
    <property type="match status" value="1"/>
</dbReference>
<keyword evidence="4" id="KW-1185">Reference proteome</keyword>
<dbReference type="Pfam" id="PF01381">
    <property type="entry name" value="HTH_3"/>
    <property type="match status" value="1"/>
</dbReference>
<organism evidence="3 4">
    <name type="scientific">Pacificibacter marinus</name>
    <dbReference type="NCBI Taxonomy" id="658057"/>
    <lineage>
        <taxon>Bacteria</taxon>
        <taxon>Pseudomonadati</taxon>
        <taxon>Pseudomonadota</taxon>
        <taxon>Alphaproteobacteria</taxon>
        <taxon>Rhodobacterales</taxon>
        <taxon>Roseobacteraceae</taxon>
        <taxon>Pacificibacter</taxon>
    </lineage>
</organism>
<dbReference type="AlphaFoldDB" id="A0A1Y5RZ49"/>
<dbReference type="InterPro" id="IPR050807">
    <property type="entry name" value="TransReg_Diox_bact_type"/>
</dbReference>
<dbReference type="InterPro" id="IPR011051">
    <property type="entry name" value="RmlC_Cupin_sf"/>
</dbReference>
<reference evidence="3 4" key="1">
    <citation type="submission" date="2017-03" db="EMBL/GenBank/DDBJ databases">
        <authorList>
            <person name="Afonso C.L."/>
            <person name="Miller P.J."/>
            <person name="Scott M.A."/>
            <person name="Spackman E."/>
            <person name="Goraichik I."/>
            <person name="Dimitrov K.M."/>
            <person name="Suarez D.L."/>
            <person name="Swayne D.E."/>
        </authorList>
    </citation>
    <scope>NUCLEOTIDE SEQUENCE [LARGE SCALE GENOMIC DNA]</scope>
    <source>
        <strain evidence="3 4">CECT 7971</strain>
    </source>
</reference>
<dbReference type="PROSITE" id="PS50943">
    <property type="entry name" value="HTH_CROC1"/>
    <property type="match status" value="1"/>
</dbReference>
<dbReference type="Pfam" id="PF07883">
    <property type="entry name" value="Cupin_2"/>
    <property type="match status" value="1"/>
</dbReference>
<sequence>MEHPNQGQTPIQDLGARLRNERQNKGLTLKKLADLAGCSLSMLSKIETEQASPSLKTLHQITSALDTSILQLFAEAAGQDVRHYRPGDRPSVIVRRQSDQPAIVIERLSPSYPGTKLDANIHTLEPKADSGGDITHEGEEIGYVLEGSADLFVNGELISLVQGDSFYFSSPLPHRYRNTFDGTTRILWVNTPPTF</sequence>
<dbReference type="SUPFAM" id="SSF51182">
    <property type="entry name" value="RmlC-like cupins"/>
    <property type="match status" value="1"/>
</dbReference>
<proteinExistence type="predicted"/>
<protein>
    <submittedName>
        <fullName evidence="3">HTH-type transcriptional regulator PuuR</fullName>
    </submittedName>
</protein>
<keyword evidence="1" id="KW-0238">DNA-binding</keyword>
<dbReference type="GO" id="GO:0003700">
    <property type="term" value="F:DNA-binding transcription factor activity"/>
    <property type="evidence" value="ECO:0007669"/>
    <property type="project" value="TreeGrafter"/>
</dbReference>
<evidence type="ECO:0000259" key="2">
    <source>
        <dbReference type="PROSITE" id="PS50943"/>
    </source>
</evidence>
<dbReference type="RefSeq" id="WP_085847934.1">
    <property type="nucleotide sequence ID" value="NZ_FNZV01000002.1"/>
</dbReference>
<dbReference type="InterPro" id="IPR010982">
    <property type="entry name" value="Lambda_DNA-bd_dom_sf"/>
</dbReference>
<dbReference type="PANTHER" id="PTHR46797:SF2">
    <property type="entry name" value="TRANSCRIPTIONAL REGULATOR"/>
    <property type="match status" value="1"/>
</dbReference>
<dbReference type="Gene3D" id="1.10.260.40">
    <property type="entry name" value="lambda repressor-like DNA-binding domains"/>
    <property type="match status" value="1"/>
</dbReference>
<name>A0A1Y5RZ49_9RHOB</name>
<dbReference type="Proteomes" id="UP000193307">
    <property type="component" value="Unassembled WGS sequence"/>
</dbReference>
<dbReference type="CDD" id="cd00093">
    <property type="entry name" value="HTH_XRE"/>
    <property type="match status" value="1"/>
</dbReference>
<dbReference type="STRING" id="658057.SAMN04488032_10227"/>
<dbReference type="InterPro" id="IPR014710">
    <property type="entry name" value="RmlC-like_jellyroll"/>
</dbReference>
<dbReference type="OrthoDB" id="9814751at2"/>
<dbReference type="CDD" id="cd02209">
    <property type="entry name" value="cupin_XRE_C"/>
    <property type="match status" value="1"/>
</dbReference>
<evidence type="ECO:0000313" key="3">
    <source>
        <dbReference type="EMBL" id="SLN27490.1"/>
    </source>
</evidence>
<dbReference type="InterPro" id="IPR001387">
    <property type="entry name" value="Cro/C1-type_HTH"/>
</dbReference>
<dbReference type="SMART" id="SM00530">
    <property type="entry name" value="HTH_XRE"/>
    <property type="match status" value="1"/>
</dbReference>
<gene>
    <name evidence="3" type="primary">puuR_2</name>
    <name evidence="3" type="ORF">PAM7971_01061</name>
</gene>
<feature type="domain" description="HTH cro/C1-type" evidence="2">
    <location>
        <begin position="18"/>
        <end position="72"/>
    </location>
</feature>
<dbReference type="SUPFAM" id="SSF47413">
    <property type="entry name" value="lambda repressor-like DNA-binding domains"/>
    <property type="match status" value="1"/>
</dbReference>